<dbReference type="EMBL" id="JANEYF010002970">
    <property type="protein sequence ID" value="KAJ8940580.1"/>
    <property type="molecule type" value="Genomic_DNA"/>
</dbReference>
<evidence type="ECO:0000256" key="1">
    <source>
        <dbReference type="SAM" id="MobiDB-lite"/>
    </source>
</evidence>
<evidence type="ECO:0000313" key="2">
    <source>
        <dbReference type="EMBL" id="KAJ8940580.1"/>
    </source>
</evidence>
<organism evidence="2 3">
    <name type="scientific">Rhamnusium bicolor</name>
    <dbReference type="NCBI Taxonomy" id="1586634"/>
    <lineage>
        <taxon>Eukaryota</taxon>
        <taxon>Metazoa</taxon>
        <taxon>Ecdysozoa</taxon>
        <taxon>Arthropoda</taxon>
        <taxon>Hexapoda</taxon>
        <taxon>Insecta</taxon>
        <taxon>Pterygota</taxon>
        <taxon>Neoptera</taxon>
        <taxon>Endopterygota</taxon>
        <taxon>Coleoptera</taxon>
        <taxon>Polyphaga</taxon>
        <taxon>Cucujiformia</taxon>
        <taxon>Chrysomeloidea</taxon>
        <taxon>Cerambycidae</taxon>
        <taxon>Lepturinae</taxon>
        <taxon>Rhagiini</taxon>
        <taxon>Rhamnusium</taxon>
    </lineage>
</organism>
<feature type="compositionally biased region" description="Basic and acidic residues" evidence="1">
    <location>
        <begin position="1"/>
        <end position="10"/>
    </location>
</feature>
<dbReference type="Proteomes" id="UP001162156">
    <property type="component" value="Unassembled WGS sequence"/>
</dbReference>
<keyword evidence="3" id="KW-1185">Reference proteome</keyword>
<feature type="region of interest" description="Disordered" evidence="1">
    <location>
        <begin position="1"/>
        <end position="23"/>
    </location>
</feature>
<dbReference type="PANTHER" id="PTHR10773">
    <property type="entry name" value="DNA-DIRECTED RNA POLYMERASES I, II, AND III SUBUNIT RPABC2"/>
    <property type="match status" value="1"/>
</dbReference>
<dbReference type="AlphaFoldDB" id="A0AAV8XQP4"/>
<name>A0AAV8XQP4_9CUCU</name>
<protein>
    <submittedName>
        <fullName evidence="2">Uncharacterized protein</fullName>
    </submittedName>
</protein>
<reference evidence="2" key="1">
    <citation type="journal article" date="2023" name="Insect Mol. Biol.">
        <title>Genome sequencing provides insights into the evolution of gene families encoding plant cell wall-degrading enzymes in longhorned beetles.</title>
        <authorList>
            <person name="Shin N.R."/>
            <person name="Okamura Y."/>
            <person name="Kirsch R."/>
            <person name="Pauchet Y."/>
        </authorList>
    </citation>
    <scope>NUCLEOTIDE SEQUENCE</scope>
    <source>
        <strain evidence="2">RBIC_L_NR</strain>
    </source>
</reference>
<gene>
    <name evidence="2" type="ORF">NQ314_010658</name>
</gene>
<proteinExistence type="predicted"/>
<accession>A0AAV8XQP4</accession>
<evidence type="ECO:0000313" key="3">
    <source>
        <dbReference type="Proteomes" id="UP001162156"/>
    </source>
</evidence>
<sequence>MESRIPERRRQIPQSKKKPRSDSKAYFLITNSGTKARVRKKFFLKTLCISKEVVEHAFEKKGTGALFIGEDNRGKKEPHNKTKPEEIEKVKMHIESFPVMESHYTRKSTRQYLDSKLTIAKMHSLYQEICEKEACKPVSLITYRRIFCQNYNYSFFKPKKDQCQICMSYKSRGLEKTAELESKYRDHVARKEDCNTAKIKDKERSLKEKNLVCCTFDLQRVLQIPTSDVSPMYSRKICTYNLTVYELAPPNNAFCYSWTELNGKRGSLEIGTCLYKYINQLPNTVSELVLFSDTCSGQNRNQNVSAMLLYMVQKKH</sequence>
<dbReference type="PANTHER" id="PTHR10773:SF19">
    <property type="match status" value="1"/>
</dbReference>
<comment type="caution">
    <text evidence="2">The sequence shown here is derived from an EMBL/GenBank/DDBJ whole genome shotgun (WGS) entry which is preliminary data.</text>
</comment>